<reference evidence="2" key="1">
    <citation type="journal article" date="2014" name="BMC Genomics">
        <title>Characterizing the developmental transcriptome of the oriental fruit fly, Bactrocera dorsalis (Diptera: Tephritidae) through comparative genomic analysis with Drosophila melanogaster utilizing modENCODE datasets.</title>
        <authorList>
            <person name="Geib S.M."/>
            <person name="Calla B."/>
            <person name="Hall B."/>
            <person name="Hou S."/>
            <person name="Manoukis N.C."/>
        </authorList>
    </citation>
    <scope>NUCLEOTIDE SEQUENCE</scope>
    <source>
        <strain evidence="2">Punador</strain>
    </source>
</reference>
<dbReference type="EMBL" id="GAKP01022798">
    <property type="protein sequence ID" value="JAC36154.1"/>
    <property type="molecule type" value="Transcribed_RNA"/>
</dbReference>
<keyword evidence="1" id="KW-1133">Transmembrane helix</keyword>
<organism evidence="2">
    <name type="scientific">Bactrocera dorsalis</name>
    <name type="common">Oriental fruit fly</name>
    <name type="synonym">Dacus dorsalis</name>
    <dbReference type="NCBI Taxonomy" id="27457"/>
    <lineage>
        <taxon>Eukaryota</taxon>
        <taxon>Metazoa</taxon>
        <taxon>Ecdysozoa</taxon>
        <taxon>Arthropoda</taxon>
        <taxon>Hexapoda</taxon>
        <taxon>Insecta</taxon>
        <taxon>Pterygota</taxon>
        <taxon>Neoptera</taxon>
        <taxon>Endopterygota</taxon>
        <taxon>Diptera</taxon>
        <taxon>Brachycera</taxon>
        <taxon>Muscomorpha</taxon>
        <taxon>Tephritoidea</taxon>
        <taxon>Tephritidae</taxon>
        <taxon>Bactrocera</taxon>
        <taxon>Bactrocera</taxon>
    </lineage>
</organism>
<evidence type="ECO:0000313" key="2">
    <source>
        <dbReference type="EMBL" id="JAC36154.1"/>
    </source>
</evidence>
<keyword evidence="1" id="KW-0472">Membrane</keyword>
<name>A0A034V0X9_BACDO</name>
<keyword evidence="1" id="KW-0812">Transmembrane</keyword>
<feature type="transmembrane region" description="Helical" evidence="1">
    <location>
        <begin position="20"/>
        <end position="39"/>
    </location>
</feature>
<proteinExistence type="predicted"/>
<evidence type="ECO:0000256" key="1">
    <source>
        <dbReference type="SAM" id="Phobius"/>
    </source>
</evidence>
<dbReference type="OrthoDB" id="7967368at2759"/>
<feature type="non-terminal residue" evidence="2">
    <location>
        <position position="1"/>
    </location>
</feature>
<dbReference type="AlphaFoldDB" id="A0A034V0X9"/>
<protein>
    <submittedName>
        <fullName evidence="2">Uncharacterized protein</fullName>
    </submittedName>
</protein>
<sequence length="205" mass="23703">SSLEEGSTVQGLNKMALLSLYKYFVVLMLVNGVVCYKSAMNLEAFMAHEYLLNNMYEDWLKIISYAYKSGNEVCQQLLGVEINKNETSAETETREMNMINCVGRFVYRVIPTASLPGEDPHDIVLRKYGLDDIRKVMDQKYADFFEEIIQRMGDFMFGLTPAQQSDTAVQNLKGWFSNIKSASTLAEKEMTFRKCMEFYKFQRIF</sequence>
<accession>A0A034V0X9</accession>